<keyword evidence="3" id="KW-1185">Reference proteome</keyword>
<name>A0A4P5PHD9_9ENTE</name>
<dbReference type="PANTHER" id="PTHR43358:SF4">
    <property type="entry name" value="ALPHA_BETA HYDROLASE FOLD-1 DOMAIN-CONTAINING PROTEIN"/>
    <property type="match status" value="1"/>
</dbReference>
<dbReference type="Pfam" id="PF12146">
    <property type="entry name" value="Hydrolase_4"/>
    <property type="match status" value="1"/>
</dbReference>
<feature type="domain" description="Serine aminopeptidase S33" evidence="1">
    <location>
        <begin position="84"/>
        <end position="187"/>
    </location>
</feature>
<evidence type="ECO:0000313" key="3">
    <source>
        <dbReference type="Proteomes" id="UP000290567"/>
    </source>
</evidence>
<proteinExistence type="predicted"/>
<dbReference type="InterPro" id="IPR022742">
    <property type="entry name" value="Hydrolase_4"/>
</dbReference>
<evidence type="ECO:0000259" key="1">
    <source>
        <dbReference type="Pfam" id="PF12146"/>
    </source>
</evidence>
<dbReference type="AlphaFoldDB" id="A0A4P5PHD9"/>
<protein>
    <submittedName>
        <fullName evidence="2">Alpha/beta hydrolase</fullName>
    </submittedName>
</protein>
<dbReference type="Gene3D" id="3.40.50.1820">
    <property type="entry name" value="alpha/beta hydrolase"/>
    <property type="match status" value="1"/>
</dbReference>
<dbReference type="EMBL" id="BJCC01000042">
    <property type="protein sequence ID" value="GCF95841.1"/>
    <property type="molecule type" value="Genomic_DNA"/>
</dbReference>
<dbReference type="PANTHER" id="PTHR43358">
    <property type="entry name" value="ALPHA/BETA-HYDROLASE"/>
    <property type="match status" value="1"/>
</dbReference>
<reference evidence="3" key="1">
    <citation type="submission" date="2019-02" db="EMBL/GenBank/DDBJ databases">
        <title>Draft genome sequence of Enterococcus sp. Gos25-1.</title>
        <authorList>
            <person name="Tanaka N."/>
            <person name="Shiwa Y."/>
            <person name="Fujita N."/>
        </authorList>
    </citation>
    <scope>NUCLEOTIDE SEQUENCE [LARGE SCALE GENOMIC DNA]</scope>
    <source>
        <strain evidence="3">Gos25-1</strain>
    </source>
</reference>
<evidence type="ECO:0000313" key="2">
    <source>
        <dbReference type="EMBL" id="GCF95841.1"/>
    </source>
</evidence>
<comment type="caution">
    <text evidence="2">The sequence shown here is derived from an EMBL/GenBank/DDBJ whole genome shotgun (WGS) entry which is preliminary data.</text>
</comment>
<dbReference type="GO" id="GO:0016787">
    <property type="term" value="F:hydrolase activity"/>
    <property type="evidence" value="ECO:0007669"/>
    <property type="project" value="UniProtKB-KW"/>
</dbReference>
<gene>
    <name evidence="2" type="ORF">NRIC_37320</name>
</gene>
<dbReference type="Proteomes" id="UP000290567">
    <property type="component" value="Unassembled WGS sequence"/>
</dbReference>
<organism evidence="2 3">
    <name type="scientific">Enterococcus florum</name>
    <dbReference type="NCBI Taxonomy" id="2480627"/>
    <lineage>
        <taxon>Bacteria</taxon>
        <taxon>Bacillati</taxon>
        <taxon>Bacillota</taxon>
        <taxon>Bacilli</taxon>
        <taxon>Lactobacillales</taxon>
        <taxon>Enterococcaceae</taxon>
        <taxon>Enterococcus</taxon>
    </lineage>
</organism>
<dbReference type="SUPFAM" id="SSF53474">
    <property type="entry name" value="alpha/beta-Hydrolases"/>
    <property type="match status" value="1"/>
</dbReference>
<keyword evidence="2" id="KW-0378">Hydrolase</keyword>
<sequence>MKKRWKFLIGLLVVLFIALIAAGNYFYNYAVVPEEKDFIGGGSNSEERVQAEKWMAEDPQRTEWQIQSEDGLTLSAIYLPAEQDQKKTAIIAHGYMGQAENMAQYADLYHQLGYNVLIPDARGHGKSEGDYVGFGWDERMDYLHWIDQVLAETHSDERIVLHGESMGAATVMMVSGEKMPENVRAIIEDCGYTSAKDELSFQLKQMFGLPSFPLIPVTSLVTKVRAGYFFGEADAVSQLKKNQTPMLFIHGDKDDFVPFYMLNEVYQATDAPKEKFVVKGAKHAQALSKAPEEYKKRVQAFLEKHP</sequence>
<dbReference type="InterPro" id="IPR029058">
    <property type="entry name" value="AB_hydrolase_fold"/>
</dbReference>
<dbReference type="RefSeq" id="WP_227873854.1">
    <property type="nucleotide sequence ID" value="NZ_BJCC01000042.1"/>
</dbReference>
<dbReference type="InterPro" id="IPR052920">
    <property type="entry name" value="DNA-binding_regulatory"/>
</dbReference>
<accession>A0A4P5PHD9</accession>